<dbReference type="EMBL" id="DS999641">
    <property type="protein sequence ID" value="EFE72367.2"/>
    <property type="molecule type" value="Genomic_DNA"/>
</dbReference>
<accession>D5ZQC5</accession>
<dbReference type="AlphaFoldDB" id="D5ZQC5"/>
<protein>
    <submittedName>
        <fullName evidence="1">Predicted protein</fullName>
    </submittedName>
</protein>
<gene>
    <name evidence="1" type="ORF">SSFG_07602</name>
</gene>
<name>D5ZQC5_STRV1</name>
<reference evidence="2" key="1">
    <citation type="submission" date="2008-12" db="EMBL/GenBank/DDBJ databases">
        <title>Annotation of Streptomyces ghanaensis ATCC 14672.</title>
        <authorList>
            <consortium name="The Broad Institute Genome Sequencing Platform"/>
            <consortium name="Broad Institute Microbial Sequencing Center"/>
            <person name="Fischbach M."/>
            <person name="Ward D."/>
            <person name="Young S."/>
            <person name="Kodira C.D."/>
            <person name="Zeng Q."/>
            <person name="Koehrsen M."/>
            <person name="Godfrey P."/>
            <person name="Alvarado L."/>
            <person name="Berlin A.M."/>
            <person name="Borenstein D."/>
            <person name="Chen Z."/>
            <person name="Engels R."/>
            <person name="Freedman E."/>
            <person name="Gellesch M."/>
            <person name="Goldberg J."/>
            <person name="Griggs A."/>
            <person name="Gujja S."/>
            <person name="Heiman D.I."/>
            <person name="Hepburn T.A."/>
            <person name="Howarth C."/>
            <person name="Jen D."/>
            <person name="Larson L."/>
            <person name="Lewis B."/>
            <person name="Mehta T."/>
            <person name="Park D."/>
            <person name="Pearson M."/>
            <person name="Roberts A."/>
            <person name="Saif S."/>
            <person name="Shea T.D."/>
            <person name="Shenoy N."/>
            <person name="Sisk P."/>
            <person name="Stolte C."/>
            <person name="Sykes S.N."/>
            <person name="Walk T."/>
            <person name="White J."/>
            <person name="Yandava C."/>
            <person name="Straight P."/>
            <person name="Clardy J."/>
            <person name="Hung D."/>
            <person name="Kolter R."/>
            <person name="Mekalanos J."/>
            <person name="Walker S."/>
            <person name="Walsh C.T."/>
            <person name="Wieland B.L.C."/>
            <person name="Ilzarbe M."/>
            <person name="Galagan J."/>
            <person name="Nusbaum C."/>
            <person name="Birren B."/>
        </authorList>
    </citation>
    <scope>NUCLEOTIDE SEQUENCE [LARGE SCALE GENOMIC DNA]</scope>
    <source>
        <strain evidence="2">ATCC 14672 / DSM 40746 / JCM 4963 / KCTC 9882 / NRRL B-12104 / FH 1290</strain>
    </source>
</reference>
<evidence type="ECO:0000313" key="1">
    <source>
        <dbReference type="EMBL" id="EFE72367.2"/>
    </source>
</evidence>
<sequence length="65" mass="6981">MTYGRDGASPLTEDGQEWTLQALHRTWSVRGDTVSKTAVIRTPSPAVVRPAGWQRCVGQGSCPPG</sequence>
<evidence type="ECO:0000313" key="2">
    <source>
        <dbReference type="Proteomes" id="UP000003824"/>
    </source>
</evidence>
<dbReference type="Proteomes" id="UP000003824">
    <property type="component" value="Unassembled WGS sequence"/>
</dbReference>
<organism evidence="1 2">
    <name type="scientific">Streptomyces viridosporus (strain ATCC 14672 / DSM 40746 / JCM 4963 / KCTC 9882 / NRRL B-12104 / FH 1290)</name>
    <name type="common">Streptomyces ghanaensis</name>
    <dbReference type="NCBI Taxonomy" id="566461"/>
    <lineage>
        <taxon>Bacteria</taxon>
        <taxon>Bacillati</taxon>
        <taxon>Actinomycetota</taxon>
        <taxon>Actinomycetes</taxon>
        <taxon>Kitasatosporales</taxon>
        <taxon>Streptomycetaceae</taxon>
        <taxon>Streptomyces</taxon>
    </lineage>
</organism>
<proteinExistence type="predicted"/>